<dbReference type="Pfam" id="PF01075">
    <property type="entry name" value="Glyco_transf_9"/>
    <property type="match status" value="1"/>
</dbReference>
<dbReference type="InterPro" id="IPR002201">
    <property type="entry name" value="Glyco_trans_9"/>
</dbReference>
<dbReference type="Pfam" id="PF13181">
    <property type="entry name" value="TPR_8"/>
    <property type="match status" value="1"/>
</dbReference>
<evidence type="ECO:0000256" key="1">
    <source>
        <dbReference type="ARBA" id="ARBA00022737"/>
    </source>
</evidence>
<reference evidence="4 5" key="1">
    <citation type="submission" date="2024-10" db="EMBL/GenBank/DDBJ databases">
        <title>The Natural Products Discovery Center: Release of the First 8490 Sequenced Strains for Exploring Actinobacteria Biosynthetic Diversity.</title>
        <authorList>
            <person name="Kalkreuter E."/>
            <person name="Kautsar S.A."/>
            <person name="Yang D."/>
            <person name="Bader C.D."/>
            <person name="Teijaro C.N."/>
            <person name="Fluegel L."/>
            <person name="Davis C.M."/>
            <person name="Simpson J.R."/>
            <person name="Lauterbach L."/>
            <person name="Steele A.D."/>
            <person name="Gui C."/>
            <person name="Meng S."/>
            <person name="Li G."/>
            <person name="Viehrig K."/>
            <person name="Ye F."/>
            <person name="Su P."/>
            <person name="Kiefer A.F."/>
            <person name="Nichols A."/>
            <person name="Cepeda A.J."/>
            <person name="Yan W."/>
            <person name="Fan B."/>
            <person name="Jiang Y."/>
            <person name="Adhikari A."/>
            <person name="Zheng C.-J."/>
            <person name="Schuster L."/>
            <person name="Cowan T.M."/>
            <person name="Smanski M.J."/>
            <person name="Chevrette M.G."/>
            <person name="De Carvalho L.P.S."/>
            <person name="Shen B."/>
        </authorList>
    </citation>
    <scope>NUCLEOTIDE SEQUENCE [LARGE SCALE GENOMIC DNA]</scope>
    <source>
        <strain evidence="4 5">NPDC087045</strain>
    </source>
</reference>
<dbReference type="PROSITE" id="PS50293">
    <property type="entry name" value="TPR_REGION"/>
    <property type="match status" value="1"/>
</dbReference>
<dbReference type="SUPFAM" id="SSF53756">
    <property type="entry name" value="UDP-Glycosyltransferase/glycogen phosphorylase"/>
    <property type="match status" value="1"/>
</dbReference>
<name>A0ABW8F169_9BURK</name>
<dbReference type="InterPro" id="IPR051685">
    <property type="entry name" value="Ycf3/AcsC/BcsC/TPR_MFPF"/>
</dbReference>
<keyword evidence="2 3" id="KW-0802">TPR repeat</keyword>
<proteinExistence type="predicted"/>
<dbReference type="PANTHER" id="PTHR44943">
    <property type="entry name" value="CELLULOSE SYNTHASE OPERON PROTEIN C"/>
    <property type="match status" value="1"/>
</dbReference>
<dbReference type="SUPFAM" id="SSF48452">
    <property type="entry name" value="TPR-like"/>
    <property type="match status" value="1"/>
</dbReference>
<keyword evidence="1" id="KW-0677">Repeat</keyword>
<comment type="caution">
    <text evidence="4">The sequence shown here is derived from an EMBL/GenBank/DDBJ whole genome shotgun (WGS) entry which is preliminary data.</text>
</comment>
<evidence type="ECO:0000256" key="2">
    <source>
        <dbReference type="ARBA" id="ARBA00022803"/>
    </source>
</evidence>
<organism evidence="4 5">
    <name type="scientific">Herbaspirillum chlorophenolicum</name>
    <dbReference type="NCBI Taxonomy" id="211589"/>
    <lineage>
        <taxon>Bacteria</taxon>
        <taxon>Pseudomonadati</taxon>
        <taxon>Pseudomonadota</taxon>
        <taxon>Betaproteobacteria</taxon>
        <taxon>Burkholderiales</taxon>
        <taxon>Oxalobacteraceae</taxon>
        <taxon>Herbaspirillum</taxon>
    </lineage>
</organism>
<feature type="repeat" description="TPR" evidence="3">
    <location>
        <begin position="224"/>
        <end position="257"/>
    </location>
</feature>
<dbReference type="PANTHER" id="PTHR44943:SF8">
    <property type="entry name" value="TPR REPEAT-CONTAINING PROTEIN MJ0263"/>
    <property type="match status" value="1"/>
</dbReference>
<feature type="repeat" description="TPR" evidence="3">
    <location>
        <begin position="46"/>
        <end position="79"/>
    </location>
</feature>
<feature type="repeat" description="TPR" evidence="3">
    <location>
        <begin position="190"/>
        <end position="223"/>
    </location>
</feature>
<evidence type="ECO:0000256" key="3">
    <source>
        <dbReference type="PROSITE-ProRule" id="PRU00339"/>
    </source>
</evidence>
<gene>
    <name evidence="4" type="ORF">ACIPEN_14495</name>
</gene>
<dbReference type="SMART" id="SM00028">
    <property type="entry name" value="TPR"/>
    <property type="match status" value="6"/>
</dbReference>
<dbReference type="Pfam" id="PF13432">
    <property type="entry name" value="TPR_16"/>
    <property type="match status" value="1"/>
</dbReference>
<dbReference type="InterPro" id="IPR019734">
    <property type="entry name" value="TPR_rpt"/>
</dbReference>
<dbReference type="InterPro" id="IPR011990">
    <property type="entry name" value="TPR-like_helical_dom_sf"/>
</dbReference>
<dbReference type="Pfam" id="PF07719">
    <property type="entry name" value="TPR_2"/>
    <property type="match status" value="1"/>
</dbReference>
<sequence>MAVRIARPVMNPTETLRQAFQLFEQEHYAAAEQILFDLLESEPANVQALHLLGSVAMAQAHFEEATIVLQRALRLLPESAQEALPIRYKLGRAFYELGRVEDAFLLYRALIEAGHRIPELFVAASAALQAMSPSGKNDTQAIALLDDALQLQADVPDTWHRKAMLHERVKDWEAARASLQQALRLNDQRAVYWHDAGAAEHALGDFETALKFYDQALILDPDYVDAHVSRGTSLARLRQYDDAIDSYQRALKLKQDDPEAKLNLALSLLVLGRFQEALPLYEWRWEGRSADPYRHEAIPAWNGATPLRGKRILLWAEQGYGDIIQFIRYAQLIADAGAQVVLEVPANQLPLLASLPSSSPLEMIAIGEPVPAVDCQLPMMSLPLVCNTQYREIPAAIPYLYADDARKQAWMARIDTLAPRTPGRVRIGIVCSGNPGNTNDYRRSIPLQQFAPLAQARADIDFFAVQPDLREADAAWLHTQAGWHWLGQGIGNFNETAAVLSCMDLLITVDTAAAHLAGALGLPVWIALPFAPDWRWFLNRHDSPWYPSAKLFRQQQAGQWRDVMLAIKAALAISDFSGR</sequence>
<accession>A0ABW8F169</accession>
<evidence type="ECO:0000313" key="5">
    <source>
        <dbReference type="Proteomes" id="UP001617427"/>
    </source>
</evidence>
<dbReference type="PROSITE" id="PS50005">
    <property type="entry name" value="TPR"/>
    <property type="match status" value="3"/>
</dbReference>
<dbReference type="Gene3D" id="1.25.40.10">
    <property type="entry name" value="Tetratricopeptide repeat domain"/>
    <property type="match status" value="3"/>
</dbReference>
<protein>
    <submittedName>
        <fullName evidence="4">Tetratricopeptide repeat protein</fullName>
    </submittedName>
</protein>
<dbReference type="Proteomes" id="UP001617427">
    <property type="component" value="Unassembled WGS sequence"/>
</dbReference>
<evidence type="ECO:0000313" key="4">
    <source>
        <dbReference type="EMBL" id="MFJ3047037.1"/>
    </source>
</evidence>
<dbReference type="Gene3D" id="3.40.50.2000">
    <property type="entry name" value="Glycogen Phosphorylase B"/>
    <property type="match status" value="1"/>
</dbReference>
<dbReference type="RefSeq" id="WP_402701478.1">
    <property type="nucleotide sequence ID" value="NZ_JBIUZV010000008.1"/>
</dbReference>
<dbReference type="EMBL" id="JBIUZV010000008">
    <property type="protein sequence ID" value="MFJ3047037.1"/>
    <property type="molecule type" value="Genomic_DNA"/>
</dbReference>
<dbReference type="Pfam" id="PF13174">
    <property type="entry name" value="TPR_6"/>
    <property type="match status" value="1"/>
</dbReference>
<keyword evidence="5" id="KW-1185">Reference proteome</keyword>
<dbReference type="InterPro" id="IPR013105">
    <property type="entry name" value="TPR_2"/>
</dbReference>